<feature type="region of interest" description="Disordered" evidence="1">
    <location>
        <begin position="90"/>
        <end position="166"/>
    </location>
</feature>
<proteinExistence type="predicted"/>
<evidence type="ECO:0000313" key="3">
    <source>
        <dbReference type="Proteomes" id="UP001154282"/>
    </source>
</evidence>
<keyword evidence="3" id="KW-1185">Reference proteome</keyword>
<gene>
    <name evidence="2" type="ORF">LITE_LOCUS51822</name>
</gene>
<dbReference type="Proteomes" id="UP001154282">
    <property type="component" value="Unassembled WGS sequence"/>
</dbReference>
<sequence>INWKTLQSTSLVICRVAVVEESQKPTNAYLIFDFSKAILNQYGIVFFLNHATPPSQLVKVIESRRTRPKKKPRRRKQIAYAVEGRRRRRLSGGILRPLHRHPRRLPSERDRPPLLPPSPTKPNPPLPPPLLRLHRRRPPPLRRPLLPLPFRPGNHGRPGRAQPHPSPLLAEAHARRLVIPHRQGPEPRFLLPRLRLPLRLDRVQRAAARRREVDRWHREGQGFVVR</sequence>
<evidence type="ECO:0000256" key="1">
    <source>
        <dbReference type="SAM" id="MobiDB-lite"/>
    </source>
</evidence>
<reference evidence="2" key="1">
    <citation type="submission" date="2022-08" db="EMBL/GenBank/DDBJ databases">
        <authorList>
            <person name="Gutierrez-Valencia J."/>
        </authorList>
    </citation>
    <scope>NUCLEOTIDE SEQUENCE</scope>
</reference>
<feature type="compositionally biased region" description="Pro residues" evidence="1">
    <location>
        <begin position="113"/>
        <end position="130"/>
    </location>
</feature>
<feature type="non-terminal residue" evidence="2">
    <location>
        <position position="1"/>
    </location>
</feature>
<name>A0AAV0S6U1_9ROSI</name>
<dbReference type="EMBL" id="CAMGYJ010000011">
    <property type="protein sequence ID" value="CAI0628939.1"/>
    <property type="molecule type" value="Genomic_DNA"/>
</dbReference>
<dbReference type="AlphaFoldDB" id="A0AAV0S6U1"/>
<comment type="caution">
    <text evidence="2">The sequence shown here is derived from an EMBL/GenBank/DDBJ whole genome shotgun (WGS) entry which is preliminary data.</text>
</comment>
<evidence type="ECO:0000313" key="2">
    <source>
        <dbReference type="EMBL" id="CAI0628939.1"/>
    </source>
</evidence>
<protein>
    <submittedName>
        <fullName evidence="2">Uncharacterized protein</fullName>
    </submittedName>
</protein>
<organism evidence="2 3">
    <name type="scientific">Linum tenue</name>
    <dbReference type="NCBI Taxonomy" id="586396"/>
    <lineage>
        <taxon>Eukaryota</taxon>
        <taxon>Viridiplantae</taxon>
        <taxon>Streptophyta</taxon>
        <taxon>Embryophyta</taxon>
        <taxon>Tracheophyta</taxon>
        <taxon>Spermatophyta</taxon>
        <taxon>Magnoliopsida</taxon>
        <taxon>eudicotyledons</taxon>
        <taxon>Gunneridae</taxon>
        <taxon>Pentapetalae</taxon>
        <taxon>rosids</taxon>
        <taxon>fabids</taxon>
        <taxon>Malpighiales</taxon>
        <taxon>Linaceae</taxon>
        <taxon>Linum</taxon>
    </lineage>
</organism>
<accession>A0AAV0S6U1</accession>